<reference evidence="10 13" key="1">
    <citation type="journal article" date="2011" name="Nature">
        <title>The Medicago genome provides insight into the evolution of rhizobial symbioses.</title>
        <authorList>
            <person name="Young N.D."/>
            <person name="Debelle F."/>
            <person name="Oldroyd G.E."/>
            <person name="Geurts R."/>
            <person name="Cannon S.B."/>
            <person name="Udvardi M.K."/>
            <person name="Benedito V.A."/>
            <person name="Mayer K.F."/>
            <person name="Gouzy J."/>
            <person name="Schoof H."/>
            <person name="Van de Peer Y."/>
            <person name="Proost S."/>
            <person name="Cook D.R."/>
            <person name="Meyers B.C."/>
            <person name="Spannagl M."/>
            <person name="Cheung F."/>
            <person name="De Mita S."/>
            <person name="Krishnakumar V."/>
            <person name="Gundlach H."/>
            <person name="Zhou S."/>
            <person name="Mudge J."/>
            <person name="Bharti A.K."/>
            <person name="Murray J.D."/>
            <person name="Naoumkina M.A."/>
            <person name="Rosen B."/>
            <person name="Silverstein K.A."/>
            <person name="Tang H."/>
            <person name="Rombauts S."/>
            <person name="Zhao P.X."/>
            <person name="Zhou P."/>
            <person name="Barbe V."/>
            <person name="Bardou P."/>
            <person name="Bechner M."/>
            <person name="Bellec A."/>
            <person name="Berger A."/>
            <person name="Berges H."/>
            <person name="Bidwell S."/>
            <person name="Bisseling T."/>
            <person name="Choisne N."/>
            <person name="Couloux A."/>
            <person name="Denny R."/>
            <person name="Deshpande S."/>
            <person name="Dai X."/>
            <person name="Doyle J.J."/>
            <person name="Dudez A.M."/>
            <person name="Farmer A.D."/>
            <person name="Fouteau S."/>
            <person name="Franken C."/>
            <person name="Gibelin C."/>
            <person name="Gish J."/>
            <person name="Goldstein S."/>
            <person name="Gonzalez A.J."/>
            <person name="Green P.J."/>
            <person name="Hallab A."/>
            <person name="Hartog M."/>
            <person name="Hua A."/>
            <person name="Humphray S.J."/>
            <person name="Jeong D.H."/>
            <person name="Jing Y."/>
            <person name="Jocker A."/>
            <person name="Kenton S.M."/>
            <person name="Kim D.J."/>
            <person name="Klee K."/>
            <person name="Lai H."/>
            <person name="Lang C."/>
            <person name="Lin S."/>
            <person name="Macmil S.L."/>
            <person name="Magdelenat G."/>
            <person name="Matthews L."/>
            <person name="McCorrison J."/>
            <person name="Monaghan E.L."/>
            <person name="Mun J.H."/>
            <person name="Najar F.Z."/>
            <person name="Nicholson C."/>
            <person name="Noirot C."/>
            <person name="O'Bleness M."/>
            <person name="Paule C.R."/>
            <person name="Poulain J."/>
            <person name="Prion F."/>
            <person name="Qin B."/>
            <person name="Qu C."/>
            <person name="Retzel E.F."/>
            <person name="Riddle C."/>
            <person name="Sallet E."/>
            <person name="Samain S."/>
            <person name="Samson N."/>
            <person name="Sanders I."/>
            <person name="Saurat O."/>
            <person name="Scarpelli C."/>
            <person name="Schiex T."/>
            <person name="Segurens B."/>
            <person name="Severin A.J."/>
            <person name="Sherrier D.J."/>
            <person name="Shi R."/>
            <person name="Sims S."/>
            <person name="Singer S.R."/>
            <person name="Sinharoy S."/>
            <person name="Sterck L."/>
            <person name="Viollet A."/>
            <person name="Wang B.B."/>
            <person name="Wang K."/>
            <person name="Wang M."/>
            <person name="Wang X."/>
            <person name="Warfsmann J."/>
            <person name="Weissenbach J."/>
            <person name="White D.D."/>
            <person name="White J.D."/>
            <person name="Wiley G.B."/>
            <person name="Wincker P."/>
            <person name="Xing Y."/>
            <person name="Yang L."/>
            <person name="Yao Z."/>
            <person name="Ying F."/>
            <person name="Zhai J."/>
            <person name="Zhou L."/>
            <person name="Zuber A."/>
            <person name="Denarie J."/>
            <person name="Dixon R.A."/>
            <person name="May G.D."/>
            <person name="Schwartz D.C."/>
            <person name="Rogers J."/>
            <person name="Quetier F."/>
            <person name="Town C.D."/>
            <person name="Roe B.A."/>
        </authorList>
    </citation>
    <scope>NUCLEOTIDE SEQUENCE [LARGE SCALE GENOMIC DNA]</scope>
    <source>
        <strain evidence="10">A17</strain>
        <strain evidence="12 13">cv. Jemalong A17</strain>
    </source>
</reference>
<dbReference type="InterPro" id="IPR016166">
    <property type="entry name" value="FAD-bd_PCMH"/>
</dbReference>
<comment type="cofactor">
    <cofactor evidence="1">
        <name>FAD</name>
        <dbReference type="ChEBI" id="CHEBI:57692"/>
    </cofactor>
</comment>
<dbReference type="GO" id="GO:0019139">
    <property type="term" value="F:cytokinin dehydrogenase activity"/>
    <property type="evidence" value="ECO:0007669"/>
    <property type="project" value="UniProtKB-EC"/>
</dbReference>
<dbReference type="AlphaFoldDB" id="A0A072UTW0"/>
<dbReference type="Pfam" id="PF01565">
    <property type="entry name" value="FAD_binding_4"/>
    <property type="match status" value="1"/>
</dbReference>
<dbReference type="InterPro" id="IPR006094">
    <property type="entry name" value="Oxid_FAD_bind_N"/>
</dbReference>
<dbReference type="PANTHER" id="PTHR13878">
    <property type="entry name" value="GULONOLACTONE OXIDASE"/>
    <property type="match status" value="1"/>
</dbReference>
<dbReference type="GO" id="GO:0009690">
    <property type="term" value="P:cytokinin metabolic process"/>
    <property type="evidence" value="ECO:0007669"/>
    <property type="project" value="InterPro"/>
</dbReference>
<dbReference type="GO" id="GO:0016491">
    <property type="term" value="F:oxidoreductase activity"/>
    <property type="evidence" value="ECO:0000318"/>
    <property type="project" value="GO_Central"/>
</dbReference>
<dbReference type="GO" id="GO:0071949">
    <property type="term" value="F:FAD binding"/>
    <property type="evidence" value="ECO:0007669"/>
    <property type="project" value="InterPro"/>
</dbReference>
<dbReference type="InterPro" id="IPR036318">
    <property type="entry name" value="FAD-bd_PCMH-like_sf"/>
</dbReference>
<gene>
    <name evidence="12" type="primary">25494228</name>
    <name evidence="10" type="ordered locus">MTR_4g126150</name>
    <name evidence="11" type="ORF">MtrunA17_Chr4g0071111</name>
</gene>
<dbReference type="Gramene" id="rna27460">
    <property type="protein sequence ID" value="RHN64628.1"/>
    <property type="gene ID" value="gene27460"/>
</dbReference>
<dbReference type="InterPro" id="IPR050432">
    <property type="entry name" value="FAD-linked_Oxidoreductases_BP"/>
</dbReference>
<evidence type="ECO:0000256" key="2">
    <source>
        <dbReference type="ARBA" id="ARBA00005466"/>
    </source>
</evidence>
<dbReference type="KEGG" id="mtr:25494228"/>
<keyword evidence="13" id="KW-1185">Reference proteome</keyword>
<dbReference type="SUPFAM" id="SSF55103">
    <property type="entry name" value="FAD-linked oxidases, C-terminal domain"/>
    <property type="match status" value="1"/>
</dbReference>
<dbReference type="Proteomes" id="UP000265566">
    <property type="component" value="Chromosome 4"/>
</dbReference>
<comment type="similarity">
    <text evidence="2">Belongs to the oxygen-dependent FAD-linked oxidoreductase family.</text>
</comment>
<dbReference type="EMBL" id="CM001220">
    <property type="protein sequence ID" value="KEH32513.1"/>
    <property type="molecule type" value="Genomic_DNA"/>
</dbReference>
<evidence type="ECO:0000256" key="4">
    <source>
        <dbReference type="ARBA" id="ARBA00022630"/>
    </source>
</evidence>
<dbReference type="Pfam" id="PF09265">
    <property type="entry name" value="Cytokin-bind"/>
    <property type="match status" value="1"/>
</dbReference>
<dbReference type="HOGENOM" id="CLU_024955_1_0_1"/>
<dbReference type="PROSITE" id="PS00862">
    <property type="entry name" value="OX2_COVAL_FAD"/>
    <property type="match status" value="1"/>
</dbReference>
<keyword evidence="6 11" id="KW-0560">Oxidoreductase</keyword>
<sequence>MAKNYPFFTYFILLITITRLTSTTVGKTDQCKTLLPPELANINTISTKLHNDPKTIKIASSDYGNIIHEFPIAVFHPSSIQDIITLIKISYNSYVPFTIAARGQGHSTNGQAMTHDGIVVDMASFRKQRKGVAISVFEDPLIGYYVDVGGEQLWIDVLYATLEHGLAPVSWTDYLYLTVGGTLSNAGISGQTFLYGPQITNVHEFDVITGKGDFVTCSSEKNSELYHAVLGGLGQFGVITRARISLKPAPTTVKWIRLLYSDFSAFTKDQERLISINGRKLNFLEGMLLMQQGSINNWRSSNFFPLSDQHRIASLITKHSIIYCLEFAKYYDHQSEKMVDKEIEILLQGLAYIPGLHYEKKVSYVEFLNRVRSGELKLQSQGLWEVPHPWLNLFIPKSQILDFNSGVFKDIIFKRNITSGTVLVYPMHKSKWDDKMSAMIPNEDVFYTVGFLHSSGFDNWKAYESQNKEILKFCTDAGIKVKQYLPNYSIQEDWKKHFGTKWKSFLESKHKFDPRMILSPGQKIFNK</sequence>
<reference evidence="10 13" key="2">
    <citation type="journal article" date="2014" name="BMC Genomics">
        <title>An improved genome release (version Mt4.0) for the model legume Medicago truncatula.</title>
        <authorList>
            <person name="Tang H."/>
            <person name="Krishnakumar V."/>
            <person name="Bidwell S."/>
            <person name="Rosen B."/>
            <person name="Chan A."/>
            <person name="Zhou S."/>
            <person name="Gentzbittel L."/>
            <person name="Childs K.L."/>
            <person name="Yandell M."/>
            <person name="Gundlach H."/>
            <person name="Mayer K.F."/>
            <person name="Schwartz D.C."/>
            <person name="Town C.D."/>
        </authorList>
    </citation>
    <scope>GENOME REANNOTATION</scope>
    <source>
        <strain evidence="10">A17</strain>
        <strain evidence="12 13">cv. Jemalong A17</strain>
    </source>
</reference>
<comment type="catalytic activity">
    <reaction evidence="7">
        <text>N(6)-dimethylallyladenine + A + H2O = 3-methyl-2-butenal + adenine + AH2</text>
        <dbReference type="Rhea" id="RHEA:13625"/>
        <dbReference type="ChEBI" id="CHEBI:13193"/>
        <dbReference type="ChEBI" id="CHEBI:15377"/>
        <dbReference type="ChEBI" id="CHEBI:15825"/>
        <dbReference type="ChEBI" id="CHEBI:16708"/>
        <dbReference type="ChEBI" id="CHEBI:17499"/>
        <dbReference type="ChEBI" id="CHEBI:17660"/>
        <dbReference type="EC" id="1.5.99.12"/>
    </reaction>
</comment>
<dbReference type="PROSITE" id="PS51387">
    <property type="entry name" value="FAD_PCMH"/>
    <property type="match status" value="1"/>
</dbReference>
<accession>A0A072UTW0</accession>
<dbReference type="SUPFAM" id="SSF56176">
    <property type="entry name" value="FAD-binding/transporter-associated domain-like"/>
    <property type="match status" value="1"/>
</dbReference>
<dbReference type="FunFam" id="3.40.462.10:FF:000001">
    <property type="entry name" value="Cytokinin dehydrogenase 2"/>
    <property type="match status" value="1"/>
</dbReference>
<proteinExistence type="inferred from homology"/>
<evidence type="ECO:0000256" key="7">
    <source>
        <dbReference type="ARBA" id="ARBA00048224"/>
    </source>
</evidence>
<dbReference type="Proteomes" id="UP000002051">
    <property type="component" value="Chromosome 4"/>
</dbReference>
<dbReference type="Gene3D" id="3.40.462.10">
    <property type="entry name" value="FAD-linked oxidases, C-terminal domain"/>
    <property type="match status" value="1"/>
</dbReference>
<keyword evidence="5" id="KW-0274">FAD</keyword>
<dbReference type="Gene3D" id="3.30.465.10">
    <property type="match status" value="1"/>
</dbReference>
<dbReference type="EnsemblPlants" id="KEH32513">
    <property type="protein sequence ID" value="KEH32513"/>
    <property type="gene ID" value="MTR_4g126150"/>
</dbReference>
<evidence type="ECO:0000256" key="6">
    <source>
        <dbReference type="ARBA" id="ARBA00023002"/>
    </source>
</evidence>
<reference evidence="12" key="3">
    <citation type="submission" date="2015-04" db="UniProtKB">
        <authorList>
            <consortium name="EnsemblPlants"/>
        </authorList>
    </citation>
    <scope>IDENTIFICATION</scope>
    <source>
        <strain evidence="12">cv. Jemalong A17</strain>
    </source>
</reference>
<reference evidence="11" key="4">
    <citation type="journal article" date="2018" name="Nat. Plants">
        <title>Whole-genome landscape of Medicago truncatula symbiotic genes.</title>
        <authorList>
            <person name="Pecrix Y."/>
            <person name="Gamas P."/>
            <person name="Carrere S."/>
        </authorList>
    </citation>
    <scope>NUCLEOTIDE SEQUENCE</scope>
    <source>
        <tissue evidence="11">Leaves</tissue>
    </source>
</reference>
<evidence type="ECO:0000313" key="12">
    <source>
        <dbReference type="EnsemblPlants" id="KEH32513"/>
    </source>
</evidence>
<dbReference type="InterPro" id="IPR015345">
    <property type="entry name" value="Cytokinin_DH_FAD/cytokin-bd"/>
</dbReference>
<evidence type="ECO:0000313" key="10">
    <source>
        <dbReference type="EMBL" id="KEH32513.1"/>
    </source>
</evidence>
<dbReference type="InterPro" id="IPR006093">
    <property type="entry name" value="Oxy_OxRdtase_FAD_BS"/>
</dbReference>
<evidence type="ECO:0000313" key="13">
    <source>
        <dbReference type="Proteomes" id="UP000002051"/>
    </source>
</evidence>
<dbReference type="STRING" id="3880.A0A072UTW0"/>
<dbReference type="EC" id="1.5.99.12" evidence="3"/>
<evidence type="ECO:0000256" key="3">
    <source>
        <dbReference type="ARBA" id="ARBA00011928"/>
    </source>
</evidence>
<organism evidence="10 13">
    <name type="scientific">Medicago truncatula</name>
    <name type="common">Barrel medic</name>
    <name type="synonym">Medicago tribuloides</name>
    <dbReference type="NCBI Taxonomy" id="3880"/>
    <lineage>
        <taxon>Eukaryota</taxon>
        <taxon>Viridiplantae</taxon>
        <taxon>Streptophyta</taxon>
        <taxon>Embryophyta</taxon>
        <taxon>Tracheophyta</taxon>
        <taxon>Spermatophyta</taxon>
        <taxon>Magnoliopsida</taxon>
        <taxon>eudicotyledons</taxon>
        <taxon>Gunneridae</taxon>
        <taxon>Pentapetalae</taxon>
        <taxon>rosids</taxon>
        <taxon>fabids</taxon>
        <taxon>Fabales</taxon>
        <taxon>Fabaceae</taxon>
        <taxon>Papilionoideae</taxon>
        <taxon>50 kb inversion clade</taxon>
        <taxon>NPAAA clade</taxon>
        <taxon>Hologalegina</taxon>
        <taxon>IRL clade</taxon>
        <taxon>Trifolieae</taxon>
        <taxon>Medicago</taxon>
    </lineage>
</organism>
<evidence type="ECO:0000256" key="5">
    <source>
        <dbReference type="ARBA" id="ARBA00022827"/>
    </source>
</evidence>
<dbReference type="InterPro" id="IPR016169">
    <property type="entry name" value="FAD-bd_PCMH_sub2"/>
</dbReference>
<feature type="signal peptide" evidence="8">
    <location>
        <begin position="1"/>
        <end position="22"/>
    </location>
</feature>
<dbReference type="PANTHER" id="PTHR13878:SF127">
    <property type="entry name" value="CYTOKININ DEHYDROGENASE 3"/>
    <property type="match status" value="1"/>
</dbReference>
<evidence type="ECO:0000256" key="1">
    <source>
        <dbReference type="ARBA" id="ARBA00001974"/>
    </source>
</evidence>
<evidence type="ECO:0000259" key="9">
    <source>
        <dbReference type="PROSITE" id="PS51387"/>
    </source>
</evidence>
<dbReference type="OrthoDB" id="415825at2759"/>
<name>A0A072UTW0_MEDTR</name>
<dbReference type="InterPro" id="IPR016164">
    <property type="entry name" value="FAD-linked_Oxase-like_C"/>
</dbReference>
<evidence type="ECO:0000256" key="8">
    <source>
        <dbReference type="SAM" id="SignalP"/>
    </source>
</evidence>
<dbReference type="InterPro" id="IPR016167">
    <property type="entry name" value="FAD-bd_PCMH_sub1"/>
</dbReference>
<protein>
    <recommendedName>
        <fullName evidence="3">cytokinin dehydrogenase</fullName>
        <ecNumber evidence="3">1.5.99.12</ecNumber>
    </recommendedName>
</protein>
<evidence type="ECO:0000313" key="11">
    <source>
        <dbReference type="EMBL" id="RHN64628.1"/>
    </source>
</evidence>
<dbReference type="Gene3D" id="3.30.43.10">
    <property type="entry name" value="Uridine Diphospho-n-acetylenolpyruvylglucosamine Reductase, domain 2"/>
    <property type="match status" value="1"/>
</dbReference>
<feature type="domain" description="FAD-binding PCMH-type" evidence="9">
    <location>
        <begin position="67"/>
        <end position="249"/>
    </location>
</feature>
<feature type="chain" id="PRO_5014499952" description="cytokinin dehydrogenase" evidence="8">
    <location>
        <begin position="23"/>
        <end position="527"/>
    </location>
</feature>
<dbReference type="InterPro" id="IPR016170">
    <property type="entry name" value="Cytok_DH_C_sf"/>
</dbReference>
<keyword evidence="8" id="KW-0732">Signal</keyword>
<keyword evidence="4" id="KW-0285">Flavoprotein</keyword>
<dbReference type="EMBL" id="PSQE01000004">
    <property type="protein sequence ID" value="RHN64628.1"/>
    <property type="molecule type" value="Genomic_DNA"/>
</dbReference>